<evidence type="ECO:0000313" key="2">
    <source>
        <dbReference type="Proteomes" id="UP000507470"/>
    </source>
</evidence>
<dbReference type="AlphaFoldDB" id="A0A6J8E589"/>
<dbReference type="Proteomes" id="UP000507470">
    <property type="component" value="Unassembled WGS sequence"/>
</dbReference>
<sequence length="281" mass="33437">MERYASFYRPATFKIQIGQIGSVIEDDWLIQRLIKRLTGHESFRHGRLGIESTSGVKEYTEKYGCEQFVKKFNSKLKELFQYEEHVVYCECKVIHHFIRPATFEIKSGQIGTVINDGWLIRRLIKRLAEPGSFEPRVDSTWGVKGYIETYGCKQFDNKFNIQLMKWFQSERKIIICEWEVVHHFIRPTLSQTETNRVDTATIDGLYGLLVQKLLKILVNQEPFSRIDDISWQVKDYLAKYWCEKFVNDFNKKLTEWFLSEENVVNCRWDIILHFILLVKQE</sequence>
<dbReference type="EMBL" id="CACVKT020008336">
    <property type="protein sequence ID" value="CAC5414201.1"/>
    <property type="molecule type" value="Genomic_DNA"/>
</dbReference>
<keyword evidence="2" id="KW-1185">Reference proteome</keyword>
<accession>A0A6J8E589</accession>
<evidence type="ECO:0000313" key="1">
    <source>
        <dbReference type="EMBL" id="CAC5414201.1"/>
    </source>
</evidence>
<proteinExistence type="predicted"/>
<organism evidence="1 2">
    <name type="scientific">Mytilus coruscus</name>
    <name type="common">Sea mussel</name>
    <dbReference type="NCBI Taxonomy" id="42192"/>
    <lineage>
        <taxon>Eukaryota</taxon>
        <taxon>Metazoa</taxon>
        <taxon>Spiralia</taxon>
        <taxon>Lophotrochozoa</taxon>
        <taxon>Mollusca</taxon>
        <taxon>Bivalvia</taxon>
        <taxon>Autobranchia</taxon>
        <taxon>Pteriomorphia</taxon>
        <taxon>Mytilida</taxon>
        <taxon>Mytiloidea</taxon>
        <taxon>Mytilidae</taxon>
        <taxon>Mytilinae</taxon>
        <taxon>Mytilus</taxon>
    </lineage>
</organism>
<reference evidence="1 2" key="1">
    <citation type="submission" date="2020-06" db="EMBL/GenBank/DDBJ databases">
        <authorList>
            <person name="Li R."/>
            <person name="Bekaert M."/>
        </authorList>
    </citation>
    <scope>NUCLEOTIDE SEQUENCE [LARGE SCALE GENOMIC DNA]</scope>
    <source>
        <strain evidence="2">wild</strain>
    </source>
</reference>
<gene>
    <name evidence="1" type="ORF">MCOR_47039</name>
</gene>
<dbReference type="OrthoDB" id="10476878at2759"/>
<protein>
    <submittedName>
        <fullName evidence="1">Uncharacterized protein</fullName>
    </submittedName>
</protein>
<name>A0A6J8E589_MYTCO</name>